<reference evidence="1 2" key="1">
    <citation type="submission" date="2014-03" db="EMBL/GenBank/DDBJ databases">
        <title>Genome sequence of Bordetella hinzii.</title>
        <authorList>
            <person name="Register K."/>
            <person name="Harvill E."/>
            <person name="Goodfield L.L."/>
            <person name="Ivanov Y.V."/>
            <person name="Meyer J.A."/>
            <person name="Muse S.J."/>
            <person name="Jacobs N."/>
            <person name="Bendor L."/>
            <person name="Smallridge W.E."/>
            <person name="Brinkac L.M."/>
            <person name="Sanka R."/>
            <person name="Kim M."/>
            <person name="Losada L."/>
        </authorList>
    </citation>
    <scope>NUCLEOTIDE SEQUENCE [LARGE SCALE GENOMIC DNA]</scope>
    <source>
        <strain evidence="1 2">OH87 BAL007II</strain>
    </source>
</reference>
<keyword evidence="2" id="KW-1185">Reference proteome</keyword>
<gene>
    <name evidence="1" type="ORF">L544_0374</name>
</gene>
<evidence type="ECO:0000313" key="2">
    <source>
        <dbReference type="Proteomes" id="UP000025748"/>
    </source>
</evidence>
<protein>
    <submittedName>
        <fullName evidence="1">Uncharacterized protein</fullName>
    </submittedName>
</protein>
<name>A0ABR4QUS3_9BORD</name>
<accession>A0ABR4QUS3</accession>
<evidence type="ECO:0000313" key="1">
    <source>
        <dbReference type="EMBL" id="KCB21820.1"/>
    </source>
</evidence>
<comment type="caution">
    <text evidence="1">The sequence shown here is derived from an EMBL/GenBank/DDBJ whole genome shotgun (WGS) entry which is preliminary data.</text>
</comment>
<organism evidence="1 2">
    <name type="scientific">Bordetella hinzii OH87 BAL007II</name>
    <dbReference type="NCBI Taxonomy" id="1331262"/>
    <lineage>
        <taxon>Bacteria</taxon>
        <taxon>Pseudomonadati</taxon>
        <taxon>Pseudomonadota</taxon>
        <taxon>Betaproteobacteria</taxon>
        <taxon>Burkholderiales</taxon>
        <taxon>Alcaligenaceae</taxon>
        <taxon>Bordetella</taxon>
    </lineage>
</organism>
<proteinExistence type="predicted"/>
<sequence length="55" mass="6161">MTFFTHACSTYRRSMGGRGPRLGIPPMKGCSPEEPVFYSRTKLSHATTIADSYDF</sequence>
<dbReference type="Proteomes" id="UP000025748">
    <property type="component" value="Unassembled WGS sequence"/>
</dbReference>
<dbReference type="EMBL" id="JHEM01000029">
    <property type="protein sequence ID" value="KCB21820.1"/>
    <property type="molecule type" value="Genomic_DNA"/>
</dbReference>